<name>G8LIZ8_9ENTR</name>
<proteinExistence type="predicted"/>
<dbReference type="HOGENOM" id="CLU_3403350_0_0_6"/>
<evidence type="ECO:0000313" key="1">
    <source>
        <dbReference type="EMBL" id="AEW74439.1"/>
    </source>
</evidence>
<protein>
    <submittedName>
        <fullName evidence="1">Uncharacterized protein</fullName>
    </submittedName>
</protein>
<dbReference type="KEGG" id="eec:EcWSU1_03011"/>
<dbReference type="Proteomes" id="UP000007838">
    <property type="component" value="Chromosome"/>
</dbReference>
<evidence type="ECO:0000313" key="2">
    <source>
        <dbReference type="Proteomes" id="UP000007838"/>
    </source>
</evidence>
<dbReference type="EMBL" id="CP002886">
    <property type="protein sequence ID" value="AEW74439.1"/>
    <property type="molecule type" value="Genomic_DNA"/>
</dbReference>
<organism evidence="1 2">
    <name type="scientific">Enterobacter ludwigii</name>
    <dbReference type="NCBI Taxonomy" id="299767"/>
    <lineage>
        <taxon>Bacteria</taxon>
        <taxon>Pseudomonadati</taxon>
        <taxon>Pseudomonadota</taxon>
        <taxon>Gammaproteobacteria</taxon>
        <taxon>Enterobacterales</taxon>
        <taxon>Enterobacteriaceae</taxon>
        <taxon>Enterobacter</taxon>
        <taxon>Enterobacter cloacae complex</taxon>
    </lineage>
</organism>
<reference evidence="1 2" key="1">
    <citation type="journal article" date="2011" name="Stand. Genomic Sci.">
        <title>Complete genome of the onion pathogen Enterobacter cloacae EcWSU1.</title>
        <authorList>
            <person name="Humann J.L."/>
            <person name="Wildung M."/>
            <person name="Cheng C.H."/>
            <person name="Lee T."/>
            <person name="Stewart J.E."/>
            <person name="Drew J.C."/>
            <person name="Triplett E.W."/>
            <person name="Main D."/>
            <person name="Schroeder B.K."/>
        </authorList>
    </citation>
    <scope>NUCLEOTIDE SEQUENCE [LARGE SCALE GENOMIC DNA]</scope>
    <source>
        <strain evidence="1 2">EcWSU1</strain>
    </source>
</reference>
<dbReference type="AlphaFoldDB" id="G8LIZ8"/>
<gene>
    <name evidence="1" type="ORF">EcWSU1_03011</name>
</gene>
<accession>G8LIZ8</accession>
<sequence>MPALKVGDLPLPLHLVHADLTCHQNENKHV</sequence>